<keyword evidence="5" id="KW-0808">Transferase</keyword>
<reference evidence="12" key="1">
    <citation type="submission" date="2009-07" db="EMBL/GenBank/DDBJ databases">
        <authorList>
            <person name="Weinstock G."/>
            <person name="Sodergren E."/>
            <person name="Clifton S."/>
            <person name="Fulton L."/>
            <person name="Fulton B."/>
            <person name="Courtney L."/>
            <person name="Fronick C."/>
            <person name="Harrison M."/>
            <person name="Strong C."/>
            <person name="Farmer C."/>
            <person name="Delahaunty K."/>
            <person name="Markovic C."/>
            <person name="Hall O."/>
            <person name="Minx P."/>
            <person name="Tomlinson C."/>
            <person name="Mitreva M."/>
            <person name="Nelson J."/>
            <person name="Hou S."/>
            <person name="Wollam A."/>
            <person name="Pepin K.H."/>
            <person name="Johnson M."/>
            <person name="Bhonagiri V."/>
            <person name="Nash W.E."/>
            <person name="Warren W."/>
            <person name="Chinwalla A."/>
            <person name="Mardis E.R."/>
            <person name="Wilson R.K."/>
        </authorList>
    </citation>
    <scope>NUCLEOTIDE SEQUENCE [LARGE SCALE GENOMIC DNA]</scope>
    <source>
        <strain evidence="12">DSM 14469</strain>
    </source>
</reference>
<evidence type="ECO:0000256" key="8">
    <source>
        <dbReference type="ARBA" id="ARBA00022989"/>
    </source>
</evidence>
<dbReference type="OrthoDB" id="9792991at2"/>
<keyword evidence="9" id="KW-0902">Two-component regulatory system</keyword>
<evidence type="ECO:0000313" key="13">
    <source>
        <dbReference type="Proteomes" id="UP000005561"/>
    </source>
</evidence>
<evidence type="ECO:0000259" key="11">
    <source>
        <dbReference type="PROSITE" id="PS50109"/>
    </source>
</evidence>
<dbReference type="InterPro" id="IPR050398">
    <property type="entry name" value="HssS/ArlS-like"/>
</dbReference>
<dbReference type="SUPFAM" id="SSF55874">
    <property type="entry name" value="ATPase domain of HSP90 chaperone/DNA topoisomerase II/histidine kinase"/>
    <property type="match status" value="1"/>
</dbReference>
<keyword evidence="7 12" id="KW-0418">Kinase</keyword>
<dbReference type="InterPro" id="IPR003661">
    <property type="entry name" value="HisK_dim/P_dom"/>
</dbReference>
<name>C6LB97_9FIRM</name>
<dbReference type="InterPro" id="IPR036890">
    <property type="entry name" value="HATPase_C_sf"/>
</dbReference>
<dbReference type="InterPro" id="IPR003594">
    <property type="entry name" value="HATPase_dom"/>
</dbReference>
<dbReference type="Pfam" id="PF00512">
    <property type="entry name" value="HisKA"/>
    <property type="match status" value="1"/>
</dbReference>
<gene>
    <name evidence="12" type="ORF">BRYFOR_05892</name>
</gene>
<dbReference type="PANTHER" id="PTHR45528">
    <property type="entry name" value="SENSOR HISTIDINE KINASE CPXA"/>
    <property type="match status" value="1"/>
</dbReference>
<evidence type="ECO:0000256" key="7">
    <source>
        <dbReference type="ARBA" id="ARBA00022777"/>
    </source>
</evidence>
<dbReference type="Proteomes" id="UP000005561">
    <property type="component" value="Unassembled WGS sequence"/>
</dbReference>
<evidence type="ECO:0000256" key="4">
    <source>
        <dbReference type="ARBA" id="ARBA00022553"/>
    </source>
</evidence>
<evidence type="ECO:0000256" key="6">
    <source>
        <dbReference type="ARBA" id="ARBA00022692"/>
    </source>
</evidence>
<dbReference type="PANTHER" id="PTHR45528:SF8">
    <property type="entry name" value="HISTIDINE KINASE"/>
    <property type="match status" value="1"/>
</dbReference>
<dbReference type="SMART" id="SM00387">
    <property type="entry name" value="HATPase_c"/>
    <property type="match status" value="1"/>
</dbReference>
<keyword evidence="4" id="KW-0597">Phosphoprotein</keyword>
<dbReference type="Pfam" id="PF02518">
    <property type="entry name" value="HATPase_c"/>
    <property type="match status" value="1"/>
</dbReference>
<evidence type="ECO:0000256" key="1">
    <source>
        <dbReference type="ARBA" id="ARBA00000085"/>
    </source>
</evidence>
<dbReference type="RefSeq" id="WP_006860689.1">
    <property type="nucleotide sequence ID" value="NZ_ACCL02000003.1"/>
</dbReference>
<dbReference type="InterPro" id="IPR005467">
    <property type="entry name" value="His_kinase_dom"/>
</dbReference>
<dbReference type="SMART" id="SM00388">
    <property type="entry name" value="HisKA"/>
    <property type="match status" value="1"/>
</dbReference>
<evidence type="ECO:0000256" key="5">
    <source>
        <dbReference type="ARBA" id="ARBA00022679"/>
    </source>
</evidence>
<evidence type="ECO:0000256" key="2">
    <source>
        <dbReference type="ARBA" id="ARBA00004141"/>
    </source>
</evidence>
<dbReference type="AlphaFoldDB" id="C6LB97"/>
<evidence type="ECO:0000256" key="10">
    <source>
        <dbReference type="ARBA" id="ARBA00023136"/>
    </source>
</evidence>
<dbReference type="STRING" id="168384.SAMN05660368_01362"/>
<dbReference type="GO" id="GO:0000155">
    <property type="term" value="F:phosphorelay sensor kinase activity"/>
    <property type="evidence" value="ECO:0007669"/>
    <property type="project" value="InterPro"/>
</dbReference>
<keyword evidence="6" id="KW-0812">Transmembrane</keyword>
<comment type="caution">
    <text evidence="12">The sequence shown here is derived from an EMBL/GenBank/DDBJ whole genome shotgun (WGS) entry which is preliminary data.</text>
</comment>
<feature type="domain" description="Histidine kinase" evidence="11">
    <location>
        <begin position="91"/>
        <end position="292"/>
    </location>
</feature>
<comment type="subcellular location">
    <subcellularLocation>
        <location evidence="2">Membrane</location>
        <topology evidence="2">Multi-pass membrane protein</topology>
    </subcellularLocation>
</comment>
<protein>
    <recommendedName>
        <fullName evidence="3">histidine kinase</fullName>
        <ecNumber evidence="3">2.7.13.3</ecNumber>
    </recommendedName>
</protein>
<accession>C6LB97</accession>
<dbReference type="GO" id="GO:0005886">
    <property type="term" value="C:plasma membrane"/>
    <property type="evidence" value="ECO:0007669"/>
    <property type="project" value="TreeGrafter"/>
</dbReference>
<keyword evidence="10" id="KW-0472">Membrane</keyword>
<dbReference type="Gene3D" id="1.10.287.130">
    <property type="match status" value="1"/>
</dbReference>
<evidence type="ECO:0000256" key="3">
    <source>
        <dbReference type="ARBA" id="ARBA00012438"/>
    </source>
</evidence>
<keyword evidence="13" id="KW-1185">Reference proteome</keyword>
<dbReference type="EC" id="2.7.13.3" evidence="3"/>
<comment type="catalytic activity">
    <reaction evidence="1">
        <text>ATP + protein L-histidine = ADP + protein N-phospho-L-histidine.</text>
        <dbReference type="EC" id="2.7.13.3"/>
    </reaction>
</comment>
<sequence length="292" mass="33040">MKVLYIVCMILGMMVMLLAARLIFLHRAVDGLCREFEERLRQDTNVGLRVSTSDRYVRRLAAQMDVQVRNLRRQELRFRQGNQELQTAITNMSHDLRTPLTAICGYLELLKREEMSKTAREYLLIVENRAAALKELMEELFRYSVIAAEDSGREEEISLNAALEECIAGYYGALKEKGIEPRIQMPEEPVKRILDGRALARVLSNIVSNAAKYSDGDLAVTLYENGEIVFKNHASGLDGLQAEHLSERFYTVQSGREATGLGLSIAKTLTEEMKGTLRTDYAEGCLRVTVKL</sequence>
<dbReference type="SUPFAM" id="SSF47384">
    <property type="entry name" value="Homodimeric domain of signal transducing histidine kinase"/>
    <property type="match status" value="1"/>
</dbReference>
<proteinExistence type="predicted"/>
<dbReference type="Gene3D" id="3.30.565.10">
    <property type="entry name" value="Histidine kinase-like ATPase, C-terminal domain"/>
    <property type="match status" value="1"/>
</dbReference>
<evidence type="ECO:0000256" key="9">
    <source>
        <dbReference type="ARBA" id="ARBA00023012"/>
    </source>
</evidence>
<dbReference type="InterPro" id="IPR036097">
    <property type="entry name" value="HisK_dim/P_sf"/>
</dbReference>
<dbReference type="EMBL" id="ACCL02000003">
    <property type="protein sequence ID" value="EET62228.1"/>
    <property type="molecule type" value="Genomic_DNA"/>
</dbReference>
<evidence type="ECO:0000313" key="12">
    <source>
        <dbReference type="EMBL" id="EET62228.1"/>
    </source>
</evidence>
<dbReference type="eggNOG" id="COG2205">
    <property type="taxonomic scope" value="Bacteria"/>
</dbReference>
<dbReference type="CDD" id="cd00082">
    <property type="entry name" value="HisKA"/>
    <property type="match status" value="1"/>
</dbReference>
<keyword evidence="8" id="KW-1133">Transmembrane helix</keyword>
<organism evidence="12 13">
    <name type="scientific">Marvinbryantia formatexigens DSM 14469</name>
    <dbReference type="NCBI Taxonomy" id="478749"/>
    <lineage>
        <taxon>Bacteria</taxon>
        <taxon>Bacillati</taxon>
        <taxon>Bacillota</taxon>
        <taxon>Clostridia</taxon>
        <taxon>Lachnospirales</taxon>
        <taxon>Lachnospiraceae</taxon>
        <taxon>Marvinbryantia</taxon>
    </lineage>
</organism>
<dbReference type="PROSITE" id="PS50109">
    <property type="entry name" value="HIS_KIN"/>
    <property type="match status" value="1"/>
</dbReference>